<keyword evidence="1" id="KW-0805">Transcription regulation</keyword>
<dbReference type="PRINTS" id="PR00038">
    <property type="entry name" value="HTHLUXR"/>
</dbReference>
<dbReference type="CDD" id="cd06170">
    <property type="entry name" value="LuxR_C_like"/>
    <property type="match status" value="1"/>
</dbReference>
<dbReference type="GO" id="GO:0003677">
    <property type="term" value="F:DNA binding"/>
    <property type="evidence" value="ECO:0007669"/>
    <property type="project" value="UniProtKB-KW"/>
</dbReference>
<keyword evidence="2" id="KW-0238">DNA-binding</keyword>
<dbReference type="PANTHER" id="PTHR44688:SF16">
    <property type="entry name" value="DNA-BINDING TRANSCRIPTIONAL ACTIVATOR DEVR_DOSR"/>
    <property type="match status" value="1"/>
</dbReference>
<dbReference type="Pfam" id="PF00196">
    <property type="entry name" value="GerE"/>
    <property type="match status" value="1"/>
</dbReference>
<organism evidence="5 6">
    <name type="scientific">Leucobacter luti</name>
    <dbReference type="NCBI Taxonomy" id="340320"/>
    <lineage>
        <taxon>Bacteria</taxon>
        <taxon>Bacillati</taxon>
        <taxon>Actinomycetota</taxon>
        <taxon>Actinomycetes</taxon>
        <taxon>Micrococcales</taxon>
        <taxon>Microbacteriaceae</taxon>
        <taxon>Leucobacter</taxon>
    </lineage>
</organism>
<keyword evidence="3" id="KW-0804">Transcription</keyword>
<evidence type="ECO:0000256" key="2">
    <source>
        <dbReference type="ARBA" id="ARBA00023125"/>
    </source>
</evidence>
<name>A0A4R6S131_9MICO</name>
<keyword evidence="6" id="KW-1185">Reference proteome</keyword>
<dbReference type="EMBL" id="SNYA01000003">
    <property type="protein sequence ID" value="TDP93211.1"/>
    <property type="molecule type" value="Genomic_DNA"/>
</dbReference>
<proteinExistence type="predicted"/>
<gene>
    <name evidence="5" type="ORF">EDF62_1187</name>
</gene>
<sequence>MLRQNWLRLLLESHTSELERLCVDFPDPHDPHLLLIRACCRDLAGDPHGAAFLRGQGLRTAADDFVACFTNLLLAPDNSTKAAIADRAKLALSECGPEDDYPSALFLLGWTEIRLRRNIPEAISLLRSASEEARLQSRDATFRLAQSNLAFALTHAGAFSEAERILDGLDALPEAVETADWDRFEGGLRPSTRGTIAFWRGEYEAAATQLRSIVSTEAPGTNFEAQARLYLILTLIALQQKERYREAAELLQGVSTADKHGVPWGTLRRVVAAWLAYAEGQPAVALRLAAPAVTRTGAPVAHALLGELYQRLDQADLARQALRHATATPPPRYALVSTLVTSAALSSVAGRGQQAHEFLDRALEAAAPERILSPFLSPDPTVSDLLSAHTPGGTVQERVLRDVFARRDAVSQVVTGVLTQREREILGYLRTTMTADEIAAQLSVAYPTVKTHIRAIYRKLGVTTRRAAVRAVDAGEMGDLRVQVSGPSGREVVGS</sequence>
<dbReference type="Gene3D" id="1.10.10.10">
    <property type="entry name" value="Winged helix-like DNA-binding domain superfamily/Winged helix DNA-binding domain"/>
    <property type="match status" value="1"/>
</dbReference>
<dbReference type="SMART" id="SM00421">
    <property type="entry name" value="HTH_LUXR"/>
    <property type="match status" value="1"/>
</dbReference>
<dbReference type="PANTHER" id="PTHR44688">
    <property type="entry name" value="DNA-BINDING TRANSCRIPTIONAL ACTIVATOR DEVR_DOSR"/>
    <property type="match status" value="1"/>
</dbReference>
<dbReference type="InterPro" id="IPR016032">
    <property type="entry name" value="Sig_transdc_resp-reg_C-effctor"/>
</dbReference>
<evidence type="ECO:0000313" key="6">
    <source>
        <dbReference type="Proteomes" id="UP000295601"/>
    </source>
</evidence>
<evidence type="ECO:0000313" key="5">
    <source>
        <dbReference type="EMBL" id="TDP93211.1"/>
    </source>
</evidence>
<dbReference type="SUPFAM" id="SSF46894">
    <property type="entry name" value="C-terminal effector domain of the bipartite response regulators"/>
    <property type="match status" value="1"/>
</dbReference>
<dbReference type="SUPFAM" id="SSF48452">
    <property type="entry name" value="TPR-like"/>
    <property type="match status" value="1"/>
</dbReference>
<accession>A0A4R6S131</accession>
<reference evidence="5 6" key="1">
    <citation type="submission" date="2019-03" db="EMBL/GenBank/DDBJ databases">
        <title>Genomic analyses of the natural microbiome of Caenorhabditis elegans.</title>
        <authorList>
            <person name="Samuel B."/>
        </authorList>
    </citation>
    <scope>NUCLEOTIDE SEQUENCE [LARGE SCALE GENOMIC DNA]</scope>
    <source>
        <strain evidence="5 6">JUb18</strain>
    </source>
</reference>
<dbReference type="AlphaFoldDB" id="A0A4R6S131"/>
<dbReference type="PROSITE" id="PS50043">
    <property type="entry name" value="HTH_LUXR_2"/>
    <property type="match status" value="1"/>
</dbReference>
<dbReference type="InterPro" id="IPR011990">
    <property type="entry name" value="TPR-like_helical_dom_sf"/>
</dbReference>
<dbReference type="Gene3D" id="1.25.40.10">
    <property type="entry name" value="Tetratricopeptide repeat domain"/>
    <property type="match status" value="1"/>
</dbReference>
<comment type="caution">
    <text evidence="5">The sequence shown here is derived from an EMBL/GenBank/DDBJ whole genome shotgun (WGS) entry which is preliminary data.</text>
</comment>
<dbReference type="Proteomes" id="UP000295601">
    <property type="component" value="Unassembled WGS sequence"/>
</dbReference>
<dbReference type="InterPro" id="IPR000792">
    <property type="entry name" value="Tscrpt_reg_LuxR_C"/>
</dbReference>
<feature type="domain" description="HTH luxR-type" evidence="4">
    <location>
        <begin position="411"/>
        <end position="476"/>
    </location>
</feature>
<dbReference type="GO" id="GO:0006355">
    <property type="term" value="P:regulation of DNA-templated transcription"/>
    <property type="evidence" value="ECO:0007669"/>
    <property type="project" value="InterPro"/>
</dbReference>
<dbReference type="InterPro" id="IPR036388">
    <property type="entry name" value="WH-like_DNA-bd_sf"/>
</dbReference>
<evidence type="ECO:0000256" key="1">
    <source>
        <dbReference type="ARBA" id="ARBA00023015"/>
    </source>
</evidence>
<protein>
    <submittedName>
        <fullName evidence="5">Regulatory LuxR family protein</fullName>
    </submittedName>
</protein>
<evidence type="ECO:0000256" key="3">
    <source>
        <dbReference type="ARBA" id="ARBA00023163"/>
    </source>
</evidence>
<evidence type="ECO:0000259" key="4">
    <source>
        <dbReference type="PROSITE" id="PS50043"/>
    </source>
</evidence>